<dbReference type="InterPro" id="IPR011006">
    <property type="entry name" value="CheY-like_superfamily"/>
</dbReference>
<dbReference type="Pfam" id="PF00196">
    <property type="entry name" value="GerE"/>
    <property type="match status" value="1"/>
</dbReference>
<evidence type="ECO:0000313" key="5">
    <source>
        <dbReference type="EMBL" id="CAB4937691.1"/>
    </source>
</evidence>
<keyword evidence="2" id="KW-0238">DNA-binding</keyword>
<dbReference type="InterPro" id="IPR001789">
    <property type="entry name" value="Sig_transdc_resp-reg_receiver"/>
</dbReference>
<dbReference type="AlphaFoldDB" id="A0A6J7J4A1"/>
<dbReference type="SMART" id="SM00421">
    <property type="entry name" value="HTH_LUXR"/>
    <property type="match status" value="1"/>
</dbReference>
<sequence length="210" mass="21557">MIRVVLVDDHPVVLAGLAALVEADAGMEVVATAGTVAAALALPEDPAPHVCVLDLRLPDGDGVTLGLALRERWPGTKLLILTMTHEPATVLHSLAAGVDSYLVKDAPPEELLGAVRATAAGSVVLSSGASALVRVAASAVPSADVLDRLDARDREILGLLAQGLSTHQVAGRVFLAPKTVRNRVSEMLAKLEVATREDAIAIALAGGLGR</sequence>
<dbReference type="GO" id="GO:0006355">
    <property type="term" value="P:regulation of DNA-templated transcription"/>
    <property type="evidence" value="ECO:0007669"/>
    <property type="project" value="InterPro"/>
</dbReference>
<dbReference type="Pfam" id="PF00072">
    <property type="entry name" value="Response_reg"/>
    <property type="match status" value="1"/>
</dbReference>
<dbReference type="InterPro" id="IPR039420">
    <property type="entry name" value="WalR-like"/>
</dbReference>
<dbReference type="PROSITE" id="PS50110">
    <property type="entry name" value="RESPONSE_REGULATORY"/>
    <property type="match status" value="1"/>
</dbReference>
<dbReference type="SMART" id="SM00448">
    <property type="entry name" value="REC"/>
    <property type="match status" value="1"/>
</dbReference>
<evidence type="ECO:0000259" key="3">
    <source>
        <dbReference type="PROSITE" id="PS50043"/>
    </source>
</evidence>
<keyword evidence="1" id="KW-0597">Phosphoprotein</keyword>
<dbReference type="CDD" id="cd17535">
    <property type="entry name" value="REC_NarL-like"/>
    <property type="match status" value="1"/>
</dbReference>
<dbReference type="InterPro" id="IPR016032">
    <property type="entry name" value="Sig_transdc_resp-reg_C-effctor"/>
</dbReference>
<evidence type="ECO:0000256" key="2">
    <source>
        <dbReference type="ARBA" id="ARBA00023125"/>
    </source>
</evidence>
<dbReference type="PANTHER" id="PTHR43214:SF43">
    <property type="entry name" value="TWO-COMPONENT RESPONSE REGULATOR"/>
    <property type="match status" value="1"/>
</dbReference>
<dbReference type="GO" id="GO:0003677">
    <property type="term" value="F:DNA binding"/>
    <property type="evidence" value="ECO:0007669"/>
    <property type="project" value="UniProtKB-KW"/>
</dbReference>
<dbReference type="SUPFAM" id="SSF52172">
    <property type="entry name" value="CheY-like"/>
    <property type="match status" value="1"/>
</dbReference>
<feature type="domain" description="Response regulatory" evidence="4">
    <location>
        <begin position="3"/>
        <end position="119"/>
    </location>
</feature>
<dbReference type="PRINTS" id="PR00038">
    <property type="entry name" value="HTHLUXR"/>
</dbReference>
<feature type="domain" description="HTH luxR-type" evidence="3">
    <location>
        <begin position="142"/>
        <end position="207"/>
    </location>
</feature>
<proteinExistence type="predicted"/>
<dbReference type="EMBL" id="CAFBMW010000011">
    <property type="protein sequence ID" value="CAB4937691.1"/>
    <property type="molecule type" value="Genomic_DNA"/>
</dbReference>
<dbReference type="GO" id="GO:0000160">
    <property type="term" value="P:phosphorelay signal transduction system"/>
    <property type="evidence" value="ECO:0007669"/>
    <property type="project" value="InterPro"/>
</dbReference>
<dbReference type="PANTHER" id="PTHR43214">
    <property type="entry name" value="TWO-COMPONENT RESPONSE REGULATOR"/>
    <property type="match status" value="1"/>
</dbReference>
<organism evidence="5">
    <name type="scientific">freshwater metagenome</name>
    <dbReference type="NCBI Taxonomy" id="449393"/>
    <lineage>
        <taxon>unclassified sequences</taxon>
        <taxon>metagenomes</taxon>
        <taxon>ecological metagenomes</taxon>
    </lineage>
</organism>
<name>A0A6J7J4A1_9ZZZZ</name>
<dbReference type="InterPro" id="IPR000792">
    <property type="entry name" value="Tscrpt_reg_LuxR_C"/>
</dbReference>
<protein>
    <submittedName>
        <fullName evidence="5">Unannotated protein</fullName>
    </submittedName>
</protein>
<dbReference type="PROSITE" id="PS50043">
    <property type="entry name" value="HTH_LUXR_2"/>
    <property type="match status" value="1"/>
</dbReference>
<dbReference type="SUPFAM" id="SSF46894">
    <property type="entry name" value="C-terminal effector domain of the bipartite response regulators"/>
    <property type="match status" value="1"/>
</dbReference>
<dbReference type="Gene3D" id="3.40.50.2300">
    <property type="match status" value="1"/>
</dbReference>
<gene>
    <name evidence="5" type="ORF">UFOPK3662_01658</name>
</gene>
<evidence type="ECO:0000259" key="4">
    <source>
        <dbReference type="PROSITE" id="PS50110"/>
    </source>
</evidence>
<accession>A0A6J7J4A1</accession>
<reference evidence="5" key="1">
    <citation type="submission" date="2020-05" db="EMBL/GenBank/DDBJ databases">
        <authorList>
            <person name="Chiriac C."/>
            <person name="Salcher M."/>
            <person name="Ghai R."/>
            <person name="Kavagutti S V."/>
        </authorList>
    </citation>
    <scope>NUCLEOTIDE SEQUENCE</scope>
</reference>
<evidence type="ECO:0000256" key="1">
    <source>
        <dbReference type="ARBA" id="ARBA00022553"/>
    </source>
</evidence>
<dbReference type="CDD" id="cd06170">
    <property type="entry name" value="LuxR_C_like"/>
    <property type="match status" value="1"/>
</dbReference>
<dbReference type="InterPro" id="IPR058245">
    <property type="entry name" value="NreC/VraR/RcsB-like_REC"/>
</dbReference>